<gene>
    <name evidence="1" type="ORF">L0U89_01380</name>
</gene>
<dbReference type="EMBL" id="JAKEVZ010000001">
    <property type="protein sequence ID" value="MCF1749706.1"/>
    <property type="molecule type" value="Genomic_DNA"/>
</dbReference>
<organism evidence="1 2">
    <name type="scientific">Mariniradius sediminis</name>
    <dbReference type="NCBI Taxonomy" id="2909237"/>
    <lineage>
        <taxon>Bacteria</taxon>
        <taxon>Pseudomonadati</taxon>
        <taxon>Bacteroidota</taxon>
        <taxon>Cytophagia</taxon>
        <taxon>Cytophagales</taxon>
        <taxon>Cyclobacteriaceae</taxon>
        <taxon>Mariniradius</taxon>
    </lineage>
</organism>
<dbReference type="Proteomes" id="UP001201449">
    <property type="component" value="Unassembled WGS sequence"/>
</dbReference>
<reference evidence="1 2" key="1">
    <citation type="submission" date="2022-01" db="EMBL/GenBank/DDBJ databases">
        <title>Mariniradius saccharolyticus sp. nov., isolated from sediment of a river.</title>
        <authorList>
            <person name="Liu H."/>
        </authorList>
    </citation>
    <scope>NUCLEOTIDE SEQUENCE [LARGE SCALE GENOMIC DNA]</scope>
    <source>
        <strain evidence="1 2">RY-2</strain>
    </source>
</reference>
<name>A0ABS9BRC3_9BACT</name>
<protein>
    <submittedName>
        <fullName evidence="1">Uncharacterized protein</fullName>
    </submittedName>
</protein>
<proteinExistence type="predicted"/>
<sequence length="480" mass="51050">METINGGNINILGTSGIALSAGASTVLNINGDNTGGVTTPTMNLANDATIQVNDGGRLNISGNLVQTSQTTGNLNIYGGELNVGGNYLVDQGSNSGTKTIANIDINDGGTFNVTGLLDIRNDTRIFVSGDNTGTLEVGSIELGQRAIIDVLEGGRLVSNGETEYAGNNSEINVWGYFNTQSLTVSGGSGKQLNVNGSGNVLVEGDVSIAGTAQITFGGNSNVYIEGDVIISGSGDRLIIEENAKVAVCGANTQTDPPPGTVNKNNLNECPDPNDCATGGYYVDCRILPVDYTHFEVVQSPNRASTLLKWTTAKEENNAYFEVERSLAGIQQFKVIGQVPGMGWTDAPSAYSFEDNSLPLAGGDVYYRLRQVDFDGKYSLSKVLKLRVQGVNSTRGIWRVHPNPVAGESPKLSLVEASAYTDGPIQIRLIHVSSVMQKAELQSIDQLNESFPQLFSKMPNGLILLEISWGNQVEQIKIMKK</sequence>
<evidence type="ECO:0000313" key="2">
    <source>
        <dbReference type="Proteomes" id="UP001201449"/>
    </source>
</evidence>
<evidence type="ECO:0000313" key="1">
    <source>
        <dbReference type="EMBL" id="MCF1749706.1"/>
    </source>
</evidence>
<comment type="caution">
    <text evidence="1">The sequence shown here is derived from an EMBL/GenBank/DDBJ whole genome shotgun (WGS) entry which is preliminary data.</text>
</comment>
<keyword evidence="2" id="KW-1185">Reference proteome</keyword>
<dbReference type="RefSeq" id="WP_234859873.1">
    <property type="nucleotide sequence ID" value="NZ_JAKEVZ010000001.1"/>
</dbReference>
<accession>A0ABS9BRC3</accession>